<proteinExistence type="predicted"/>
<comment type="caution">
    <text evidence="1">The sequence shown here is derived from an EMBL/GenBank/DDBJ whole genome shotgun (WGS) entry which is preliminary data.</text>
</comment>
<dbReference type="RefSeq" id="WP_249903639.1">
    <property type="nucleotide sequence ID" value="NZ_JAMGBA010000001.1"/>
</dbReference>
<organism evidence="1 2">
    <name type="scientific">Sphingomonas caseinilyticus</name>
    <dbReference type="NCBI Taxonomy" id="2908205"/>
    <lineage>
        <taxon>Bacteria</taxon>
        <taxon>Pseudomonadati</taxon>
        <taxon>Pseudomonadota</taxon>
        <taxon>Alphaproteobacteria</taxon>
        <taxon>Sphingomonadales</taxon>
        <taxon>Sphingomonadaceae</taxon>
        <taxon>Sphingomonas</taxon>
    </lineage>
</organism>
<gene>
    <name evidence="1" type="ORF">LZ496_05800</name>
</gene>
<dbReference type="EMBL" id="JAMGBA010000001">
    <property type="protein sequence ID" value="MCL6698294.1"/>
    <property type="molecule type" value="Genomic_DNA"/>
</dbReference>
<sequence>MNSGKDQGLYFGGKRLALAEDEDGPDAGEVLLIVAGLAAAALLVTQVASSDDGNDDEDERCLVEPWLCQ</sequence>
<reference evidence="1 2" key="1">
    <citation type="submission" date="2022-05" db="EMBL/GenBank/DDBJ databases">
        <authorList>
            <person name="Jo J.-H."/>
            <person name="Im W.-T."/>
        </authorList>
    </citation>
    <scope>NUCLEOTIDE SEQUENCE [LARGE SCALE GENOMIC DNA]</scope>
    <source>
        <strain evidence="1 2">NSE70-1</strain>
    </source>
</reference>
<keyword evidence="2" id="KW-1185">Reference proteome</keyword>
<dbReference type="Proteomes" id="UP001203410">
    <property type="component" value="Unassembled WGS sequence"/>
</dbReference>
<protein>
    <submittedName>
        <fullName evidence="1">Uncharacterized protein</fullName>
    </submittedName>
</protein>
<accession>A0ABT0RTR0</accession>
<name>A0ABT0RTR0_9SPHN</name>
<evidence type="ECO:0000313" key="1">
    <source>
        <dbReference type="EMBL" id="MCL6698294.1"/>
    </source>
</evidence>
<evidence type="ECO:0000313" key="2">
    <source>
        <dbReference type="Proteomes" id="UP001203410"/>
    </source>
</evidence>